<reference evidence="1 2" key="1">
    <citation type="submission" date="2016-11" db="EMBL/GenBank/DDBJ databases">
        <authorList>
            <person name="Jaros S."/>
            <person name="Januszkiewicz K."/>
            <person name="Wedrychowicz H."/>
        </authorList>
    </citation>
    <scope>NUCLEOTIDE SEQUENCE [LARGE SCALE GENOMIC DNA]</scope>
    <source>
        <strain evidence="1 2">GAS499</strain>
    </source>
</reference>
<dbReference type="RefSeq" id="WP_079538200.1">
    <property type="nucleotide sequence ID" value="NZ_LT670844.1"/>
</dbReference>
<sequence>MTAEGFEQLRVNTITQQITFPSALDYVRFQLIATPMASLLGDRTDSERETAIRDIAIEAEALLDKDMLRDGRLSFPQQAYVASAVR</sequence>
<protein>
    <submittedName>
        <fullName evidence="1">Uncharacterized protein</fullName>
    </submittedName>
</protein>
<dbReference type="AlphaFoldDB" id="A0A1M6P7S1"/>
<dbReference type="OrthoDB" id="9765084at2"/>
<dbReference type="EMBL" id="LT670844">
    <property type="protein sequence ID" value="SHK03959.1"/>
    <property type="molecule type" value="Genomic_DNA"/>
</dbReference>
<evidence type="ECO:0000313" key="2">
    <source>
        <dbReference type="Proteomes" id="UP000189935"/>
    </source>
</evidence>
<organism evidence="1 2">
    <name type="scientific">Bradyrhizobium lablabi</name>
    <dbReference type="NCBI Taxonomy" id="722472"/>
    <lineage>
        <taxon>Bacteria</taxon>
        <taxon>Pseudomonadati</taxon>
        <taxon>Pseudomonadota</taxon>
        <taxon>Alphaproteobacteria</taxon>
        <taxon>Hyphomicrobiales</taxon>
        <taxon>Nitrobacteraceae</taxon>
        <taxon>Bradyrhizobium</taxon>
    </lineage>
</organism>
<name>A0A1M6P7S1_9BRAD</name>
<evidence type="ECO:0000313" key="1">
    <source>
        <dbReference type="EMBL" id="SHK03959.1"/>
    </source>
</evidence>
<accession>A0A1M6P7S1</accession>
<dbReference type="Proteomes" id="UP000189935">
    <property type="component" value="Chromosome I"/>
</dbReference>
<gene>
    <name evidence="1" type="ORF">SAMN05444159_2250</name>
</gene>
<proteinExistence type="predicted"/>